<evidence type="ECO:0000256" key="1">
    <source>
        <dbReference type="SAM" id="MobiDB-lite"/>
    </source>
</evidence>
<dbReference type="Proteomes" id="UP000216151">
    <property type="component" value="Unassembled WGS sequence"/>
</dbReference>
<evidence type="ECO:0000313" key="2">
    <source>
        <dbReference type="EMBL" id="PAK76903.1"/>
    </source>
</evidence>
<comment type="caution">
    <text evidence="2">The sequence shown here is derived from an EMBL/GenBank/DDBJ whole genome shotgun (WGS) entry which is preliminary data.</text>
</comment>
<feature type="region of interest" description="Disordered" evidence="1">
    <location>
        <begin position="55"/>
        <end position="84"/>
    </location>
</feature>
<protein>
    <submittedName>
        <fullName evidence="2">Uncharacterized protein</fullName>
    </submittedName>
</protein>
<reference evidence="2 3" key="1">
    <citation type="submission" date="2017-04" db="EMBL/GenBank/DDBJ databases">
        <title>Kefir bacterial isolates.</title>
        <authorList>
            <person name="Kim Y."/>
            <person name="Blasche S."/>
            <person name="Patil K.R."/>
        </authorList>
    </citation>
    <scope>NUCLEOTIDE SEQUENCE [LARGE SCALE GENOMIC DNA]</scope>
    <source>
        <strain evidence="2 3">KR</strain>
    </source>
</reference>
<proteinExistence type="predicted"/>
<organism evidence="2 3">
    <name type="scientific">Acetobacter fabarum</name>
    <dbReference type="NCBI Taxonomy" id="483199"/>
    <lineage>
        <taxon>Bacteria</taxon>
        <taxon>Pseudomonadati</taxon>
        <taxon>Pseudomonadota</taxon>
        <taxon>Alphaproteobacteria</taxon>
        <taxon>Acetobacterales</taxon>
        <taxon>Acetobacteraceae</taxon>
        <taxon>Acetobacter</taxon>
    </lineage>
</organism>
<gene>
    <name evidence="2" type="ORF">B8X00_12490</name>
</gene>
<sequence length="119" mass="12825">MAAASFGNVGLTARTIRGTSSMTNHLLVSRVEQALLDGRALQGAPCALHGSVGQAVQMTQHHRQDANQQADQLDPEESSLEADQANFPSELTTIVFQKRKQASSCPCQIGAERCYLTKQ</sequence>
<dbReference type="AlphaFoldDB" id="A0A269XUB9"/>
<accession>A0A269XUB9</accession>
<dbReference type="EMBL" id="NCXK01000036">
    <property type="protein sequence ID" value="PAK76903.1"/>
    <property type="molecule type" value="Genomic_DNA"/>
</dbReference>
<name>A0A269XUB9_9PROT</name>
<keyword evidence="3" id="KW-1185">Reference proteome</keyword>
<evidence type="ECO:0000313" key="3">
    <source>
        <dbReference type="Proteomes" id="UP000216151"/>
    </source>
</evidence>